<accession>A0AAD3SXG4</accession>
<evidence type="ECO:0000256" key="1">
    <source>
        <dbReference type="SAM" id="Phobius"/>
    </source>
</evidence>
<evidence type="ECO:0000313" key="2">
    <source>
        <dbReference type="EMBL" id="GMH19565.1"/>
    </source>
</evidence>
<name>A0AAD3SXG4_NEPGR</name>
<feature type="transmembrane region" description="Helical" evidence="1">
    <location>
        <begin position="36"/>
        <end position="57"/>
    </location>
</feature>
<dbReference type="EMBL" id="BSYO01000021">
    <property type="protein sequence ID" value="GMH19565.1"/>
    <property type="molecule type" value="Genomic_DNA"/>
</dbReference>
<dbReference type="AlphaFoldDB" id="A0AAD3SXG4"/>
<dbReference type="Proteomes" id="UP001279734">
    <property type="component" value="Unassembled WGS sequence"/>
</dbReference>
<evidence type="ECO:0000313" key="3">
    <source>
        <dbReference type="Proteomes" id="UP001279734"/>
    </source>
</evidence>
<proteinExistence type="predicted"/>
<keyword evidence="1" id="KW-0812">Transmembrane</keyword>
<organism evidence="2 3">
    <name type="scientific">Nepenthes gracilis</name>
    <name type="common">Slender pitcher plant</name>
    <dbReference type="NCBI Taxonomy" id="150966"/>
    <lineage>
        <taxon>Eukaryota</taxon>
        <taxon>Viridiplantae</taxon>
        <taxon>Streptophyta</taxon>
        <taxon>Embryophyta</taxon>
        <taxon>Tracheophyta</taxon>
        <taxon>Spermatophyta</taxon>
        <taxon>Magnoliopsida</taxon>
        <taxon>eudicotyledons</taxon>
        <taxon>Gunneridae</taxon>
        <taxon>Pentapetalae</taxon>
        <taxon>Caryophyllales</taxon>
        <taxon>Nepenthaceae</taxon>
        <taxon>Nepenthes</taxon>
    </lineage>
</organism>
<keyword evidence="1" id="KW-1133">Transmembrane helix</keyword>
<reference evidence="2" key="1">
    <citation type="submission" date="2023-05" db="EMBL/GenBank/DDBJ databases">
        <title>Nepenthes gracilis genome sequencing.</title>
        <authorList>
            <person name="Fukushima K."/>
        </authorList>
    </citation>
    <scope>NUCLEOTIDE SEQUENCE</scope>
    <source>
        <strain evidence="2">SING2019-196</strain>
    </source>
</reference>
<protein>
    <submittedName>
        <fullName evidence="2">Uncharacterized protein</fullName>
    </submittedName>
</protein>
<keyword evidence="1" id="KW-0472">Membrane</keyword>
<keyword evidence="3" id="KW-1185">Reference proteome</keyword>
<comment type="caution">
    <text evidence="2">The sequence shown here is derived from an EMBL/GenBank/DDBJ whole genome shotgun (WGS) entry which is preliminary data.</text>
</comment>
<gene>
    <name evidence="2" type="ORF">Nepgr_021406</name>
</gene>
<sequence>MLQSLECSVSAASARLGACYCYANHSFVFFGNELEAWVAAFGFAGSGFLYLFGWHYVGLVPVSRCLPVQVTAVVFNFEEFGADPLSFG</sequence>